<dbReference type="InParanoid" id="F4NS34"/>
<dbReference type="EMBL" id="GL882879">
    <property type="protein sequence ID" value="EGF84215.1"/>
    <property type="molecule type" value="Genomic_DNA"/>
</dbReference>
<name>F4NS34_BATDJ</name>
<evidence type="ECO:0000313" key="4">
    <source>
        <dbReference type="Proteomes" id="UP000007241"/>
    </source>
</evidence>
<feature type="signal peptide" evidence="2">
    <location>
        <begin position="1"/>
        <end position="27"/>
    </location>
</feature>
<proteinExistence type="predicted"/>
<dbReference type="OrthoDB" id="2160707at2759"/>
<evidence type="ECO:0000256" key="2">
    <source>
        <dbReference type="SAM" id="SignalP"/>
    </source>
</evidence>
<feature type="chain" id="PRO_5003318594" evidence="2">
    <location>
        <begin position="28"/>
        <end position="561"/>
    </location>
</feature>
<accession>F4NS34</accession>
<sequence length="561" mass="62132">MTASPIPVAIFILATFAILMISNKQHSDKLQTQVDLLTQQIELLKGKLAAVREPHIAGHSQQYAIHLADYKSQHHRHGQSTNNHSISLPADTAPPKSIQQSSARTSEYISCPDSSRHSIDHPLLCNMNSNRSVQQEIINPLVRSSNTQISSSMLTSFEHPLLSLHMSSIHAPSDILPTSPRMVLDELGPPDGQYIPLFCPSKSNQPNLSQSISSMVDQSLYHSTSQRPSNSSTPKAFTTKVQSHDCRNKVYVDRTLPSSSSASPIPLIASVSFEQKQQLLLPQAAIADQDEFTPELYTDLLKKVEQALQIKDNESILDTKLGLDYSQRVNVHSNNLNSSSTVGSSDDSVDGIDSILSQIQQAIGCDGSSLQNSSHSIPQIENTHRNQSLLSQESHAQRIPSLPVNTKSNYKNDATSIFRVPHIEYNSLVEEDSLLERASDPIMQRYLGPNYLQPHNNQKRTPYPSHLDSSRQANGTPSHFSSSRRVNNRLNNIYGNNVLNDSQSSSNSTICDASTSNFEDQLSMASLEYLLRYSLQNPEPTDSEPTRVLDLAHIHSLPKLR</sequence>
<organism evidence="3 4">
    <name type="scientific">Batrachochytrium dendrobatidis (strain JAM81 / FGSC 10211)</name>
    <name type="common">Frog chytrid fungus</name>
    <dbReference type="NCBI Taxonomy" id="684364"/>
    <lineage>
        <taxon>Eukaryota</taxon>
        <taxon>Fungi</taxon>
        <taxon>Fungi incertae sedis</taxon>
        <taxon>Chytridiomycota</taxon>
        <taxon>Chytridiomycota incertae sedis</taxon>
        <taxon>Chytridiomycetes</taxon>
        <taxon>Rhizophydiales</taxon>
        <taxon>Rhizophydiales incertae sedis</taxon>
        <taxon>Batrachochytrium</taxon>
    </lineage>
</organism>
<dbReference type="AlphaFoldDB" id="F4NS34"/>
<feature type="compositionally biased region" description="Polar residues" evidence="1">
    <location>
        <begin position="97"/>
        <end position="108"/>
    </location>
</feature>
<dbReference type="HOGENOM" id="CLU_485684_0_0_1"/>
<feature type="region of interest" description="Disordered" evidence="1">
    <location>
        <begin position="206"/>
        <end position="240"/>
    </location>
</feature>
<reference evidence="3 4" key="1">
    <citation type="submission" date="2009-12" db="EMBL/GenBank/DDBJ databases">
        <title>The draft genome of Batrachochytrium dendrobatidis.</title>
        <authorList>
            <consortium name="US DOE Joint Genome Institute (JGI-PGF)"/>
            <person name="Kuo A."/>
            <person name="Salamov A."/>
            <person name="Schmutz J."/>
            <person name="Lucas S."/>
            <person name="Pitluck S."/>
            <person name="Rosenblum E."/>
            <person name="Stajich J."/>
            <person name="Eisen M."/>
            <person name="Grigoriev I.V."/>
        </authorList>
    </citation>
    <scope>NUCLEOTIDE SEQUENCE [LARGE SCALE GENOMIC DNA]</scope>
    <source>
        <strain evidence="4">JAM81 / FGSC 10211</strain>
    </source>
</reference>
<protein>
    <submittedName>
        <fullName evidence="3">Uncharacterized protein</fullName>
    </submittedName>
</protein>
<feature type="region of interest" description="Disordered" evidence="1">
    <location>
        <begin position="447"/>
        <end position="485"/>
    </location>
</feature>
<feature type="region of interest" description="Disordered" evidence="1">
    <location>
        <begin position="384"/>
        <end position="408"/>
    </location>
</feature>
<evidence type="ECO:0000256" key="1">
    <source>
        <dbReference type="SAM" id="MobiDB-lite"/>
    </source>
</evidence>
<dbReference type="RefSeq" id="XP_006675455.1">
    <property type="nucleotide sequence ID" value="XM_006675392.1"/>
</dbReference>
<dbReference type="Proteomes" id="UP000007241">
    <property type="component" value="Unassembled WGS sequence"/>
</dbReference>
<feature type="compositionally biased region" description="Polar residues" evidence="1">
    <location>
        <begin position="384"/>
        <end position="394"/>
    </location>
</feature>
<dbReference type="GeneID" id="18237826"/>
<feature type="region of interest" description="Disordered" evidence="1">
    <location>
        <begin position="71"/>
        <end position="112"/>
    </location>
</feature>
<gene>
    <name evidence="3" type="ORF">BATDEDRAFT_22050</name>
</gene>
<evidence type="ECO:0000313" key="3">
    <source>
        <dbReference type="EMBL" id="EGF84215.1"/>
    </source>
</evidence>
<keyword evidence="4" id="KW-1185">Reference proteome</keyword>
<feature type="compositionally biased region" description="Polar residues" evidence="1">
    <location>
        <begin position="470"/>
        <end position="480"/>
    </location>
</feature>
<keyword evidence="2" id="KW-0732">Signal</keyword>